<dbReference type="SMART" id="SM00895">
    <property type="entry name" value="FCD"/>
    <property type="match status" value="1"/>
</dbReference>
<dbReference type="Pfam" id="PF07729">
    <property type="entry name" value="FCD"/>
    <property type="match status" value="1"/>
</dbReference>
<gene>
    <name evidence="5" type="primary">lutR_4</name>
    <name evidence="5" type="ORF">PRI8871_03604</name>
</gene>
<evidence type="ECO:0000313" key="6">
    <source>
        <dbReference type="Proteomes" id="UP000244904"/>
    </source>
</evidence>
<dbReference type="InterPro" id="IPR008920">
    <property type="entry name" value="TF_FadR/GntR_C"/>
</dbReference>
<dbReference type="RefSeq" id="WP_108887553.1">
    <property type="nucleotide sequence ID" value="NZ_OMOJ01000013.1"/>
</dbReference>
<dbReference type="InterPro" id="IPR036390">
    <property type="entry name" value="WH_DNA-bd_sf"/>
</dbReference>
<dbReference type="SUPFAM" id="SSF48008">
    <property type="entry name" value="GntR ligand-binding domain-like"/>
    <property type="match status" value="1"/>
</dbReference>
<dbReference type="InterPro" id="IPR011711">
    <property type="entry name" value="GntR_C"/>
</dbReference>
<evidence type="ECO:0000256" key="3">
    <source>
        <dbReference type="ARBA" id="ARBA00023163"/>
    </source>
</evidence>
<keyword evidence="3" id="KW-0804">Transcription</keyword>
<keyword evidence="2" id="KW-0238">DNA-binding</keyword>
<dbReference type="Gene3D" id="1.10.10.10">
    <property type="entry name" value="Winged helix-like DNA-binding domain superfamily/Winged helix DNA-binding domain"/>
    <property type="match status" value="1"/>
</dbReference>
<dbReference type="AlphaFoldDB" id="A0A2R8B103"/>
<keyword evidence="1" id="KW-0805">Transcription regulation</keyword>
<dbReference type="Pfam" id="PF00392">
    <property type="entry name" value="GntR"/>
    <property type="match status" value="1"/>
</dbReference>
<organism evidence="5 6">
    <name type="scientific">Pseudoprimorskyibacter insulae</name>
    <dbReference type="NCBI Taxonomy" id="1695997"/>
    <lineage>
        <taxon>Bacteria</taxon>
        <taxon>Pseudomonadati</taxon>
        <taxon>Pseudomonadota</taxon>
        <taxon>Alphaproteobacteria</taxon>
        <taxon>Rhodobacterales</taxon>
        <taxon>Paracoccaceae</taxon>
        <taxon>Pseudoprimorskyibacter</taxon>
    </lineage>
</organism>
<dbReference type="OrthoDB" id="9028214at2"/>
<sequence length="253" mass="28416">MDGAAPEAQRPRRSRPVRVADEIKQWVVERDLKKGDKLPNESAMIAQFGVSKGTVREALRILEAQGLIATKTGPGGGSIVGEVTVERARALLGNYFYFQDLSVADLYQMRKALEPELAASLAGRLTEDQLSELEDLAKRFDHAARDIEEEKQQHVASLAFHARLADFAENKLLGFVIGFMARILTDLTVYRGLYDPPNAELWRKGRELQLRLIEALRAGDAEKARDTIASHMRIAEAFMQEQEAHLARRFMDD</sequence>
<protein>
    <submittedName>
        <fullName evidence="5">HTH-type transcriptional regulator LutR</fullName>
    </submittedName>
</protein>
<proteinExistence type="predicted"/>
<dbReference type="InterPro" id="IPR000524">
    <property type="entry name" value="Tscrpt_reg_HTH_GntR"/>
</dbReference>
<dbReference type="EMBL" id="OMOJ01000013">
    <property type="protein sequence ID" value="SPF81779.1"/>
    <property type="molecule type" value="Genomic_DNA"/>
</dbReference>
<dbReference type="PANTHER" id="PTHR43537:SF24">
    <property type="entry name" value="GLUCONATE OPERON TRANSCRIPTIONAL REPRESSOR"/>
    <property type="match status" value="1"/>
</dbReference>
<evidence type="ECO:0000313" key="5">
    <source>
        <dbReference type="EMBL" id="SPF81779.1"/>
    </source>
</evidence>
<dbReference type="InterPro" id="IPR036388">
    <property type="entry name" value="WH-like_DNA-bd_sf"/>
</dbReference>
<dbReference type="GO" id="GO:0003677">
    <property type="term" value="F:DNA binding"/>
    <property type="evidence" value="ECO:0007669"/>
    <property type="project" value="UniProtKB-KW"/>
</dbReference>
<dbReference type="SMART" id="SM00345">
    <property type="entry name" value="HTH_GNTR"/>
    <property type="match status" value="1"/>
</dbReference>
<dbReference type="Proteomes" id="UP000244904">
    <property type="component" value="Unassembled WGS sequence"/>
</dbReference>
<dbReference type="GO" id="GO:0003700">
    <property type="term" value="F:DNA-binding transcription factor activity"/>
    <property type="evidence" value="ECO:0007669"/>
    <property type="project" value="InterPro"/>
</dbReference>
<dbReference type="PROSITE" id="PS50949">
    <property type="entry name" value="HTH_GNTR"/>
    <property type="match status" value="1"/>
</dbReference>
<dbReference type="PRINTS" id="PR00035">
    <property type="entry name" value="HTHGNTR"/>
</dbReference>
<dbReference type="PANTHER" id="PTHR43537">
    <property type="entry name" value="TRANSCRIPTIONAL REGULATOR, GNTR FAMILY"/>
    <property type="match status" value="1"/>
</dbReference>
<evidence type="ECO:0000259" key="4">
    <source>
        <dbReference type="PROSITE" id="PS50949"/>
    </source>
</evidence>
<name>A0A2R8B103_9RHOB</name>
<keyword evidence="6" id="KW-1185">Reference proteome</keyword>
<evidence type="ECO:0000256" key="1">
    <source>
        <dbReference type="ARBA" id="ARBA00023015"/>
    </source>
</evidence>
<reference evidence="6" key="1">
    <citation type="submission" date="2018-03" db="EMBL/GenBank/DDBJ databases">
        <authorList>
            <person name="Rodrigo-Torres L."/>
            <person name="Arahal R. D."/>
            <person name="Lucena T."/>
        </authorList>
    </citation>
    <scope>NUCLEOTIDE SEQUENCE [LARGE SCALE GENOMIC DNA]</scope>
    <source>
        <strain evidence="6">CECT 8871</strain>
    </source>
</reference>
<dbReference type="Gene3D" id="1.20.120.530">
    <property type="entry name" value="GntR ligand-binding domain-like"/>
    <property type="match status" value="1"/>
</dbReference>
<accession>A0A2R8B103</accession>
<dbReference type="CDD" id="cd07377">
    <property type="entry name" value="WHTH_GntR"/>
    <property type="match status" value="1"/>
</dbReference>
<evidence type="ECO:0000256" key="2">
    <source>
        <dbReference type="ARBA" id="ARBA00023125"/>
    </source>
</evidence>
<dbReference type="SUPFAM" id="SSF46785">
    <property type="entry name" value="Winged helix' DNA-binding domain"/>
    <property type="match status" value="1"/>
</dbReference>
<feature type="domain" description="HTH gntR-type" evidence="4">
    <location>
        <begin position="13"/>
        <end position="83"/>
    </location>
</feature>